<dbReference type="AlphaFoldDB" id="A0A1B6KZ38"/>
<reference evidence="1" key="1">
    <citation type="submission" date="2015-11" db="EMBL/GenBank/DDBJ databases">
        <title>De novo transcriptome assembly of four potential Pierce s Disease insect vectors from Arizona vineyards.</title>
        <authorList>
            <person name="Tassone E.E."/>
        </authorList>
    </citation>
    <scope>NUCLEOTIDE SEQUENCE</scope>
</reference>
<proteinExistence type="predicted"/>
<accession>A0A1B6KZ38</accession>
<organism evidence="1">
    <name type="scientific">Graphocephala atropunctata</name>
    <dbReference type="NCBI Taxonomy" id="36148"/>
    <lineage>
        <taxon>Eukaryota</taxon>
        <taxon>Metazoa</taxon>
        <taxon>Ecdysozoa</taxon>
        <taxon>Arthropoda</taxon>
        <taxon>Hexapoda</taxon>
        <taxon>Insecta</taxon>
        <taxon>Pterygota</taxon>
        <taxon>Neoptera</taxon>
        <taxon>Paraneoptera</taxon>
        <taxon>Hemiptera</taxon>
        <taxon>Auchenorrhyncha</taxon>
        <taxon>Membracoidea</taxon>
        <taxon>Cicadellidae</taxon>
        <taxon>Cicadellinae</taxon>
        <taxon>Cicadellini</taxon>
        <taxon>Graphocephala</taxon>
    </lineage>
</organism>
<dbReference type="EMBL" id="GEBQ01023270">
    <property type="protein sequence ID" value="JAT16707.1"/>
    <property type="molecule type" value="Transcribed_RNA"/>
</dbReference>
<gene>
    <name evidence="1" type="ORF">g.54465</name>
</gene>
<protein>
    <submittedName>
        <fullName evidence="1">Uncharacterized protein</fullName>
    </submittedName>
</protein>
<feature type="non-terminal residue" evidence="1">
    <location>
        <position position="170"/>
    </location>
</feature>
<name>A0A1B6KZ38_9HEMI</name>
<evidence type="ECO:0000313" key="1">
    <source>
        <dbReference type="EMBL" id="JAT16707.1"/>
    </source>
</evidence>
<feature type="non-terminal residue" evidence="1">
    <location>
        <position position="1"/>
    </location>
</feature>
<sequence length="170" mass="19309">LSSLEEEDYFIAFNNFQKEVLRHMDTLRLDLKYVCMSVEKIGSKVVAVENSVSTIKNEHSAFQTKESELLVKTNELESSVSKIQEDVQKLVKNGPAIKREVSFEMDTIRSQSSWDIATQPFGSMSTLGRKSSYANATASSEPDQHRSKWKTMMKYITMDGFSSNNEAMDE</sequence>